<protein>
    <submittedName>
        <fullName evidence="2">Uncharacterized protein</fullName>
    </submittedName>
</protein>
<evidence type="ECO:0000313" key="2">
    <source>
        <dbReference type="EMBL" id="ALG96868.1"/>
    </source>
</evidence>
<keyword evidence="3" id="KW-1185">Reference proteome</keyword>
<evidence type="ECO:0000313" key="3">
    <source>
        <dbReference type="Proteomes" id="UP000202152"/>
    </source>
</evidence>
<organism evidence="2 3">
    <name type="scientific">Acidianus bottle-shaped virus 3 strain ABV3</name>
    <dbReference type="NCBI Taxonomy" id="1732174"/>
    <lineage>
        <taxon>Viruses</taxon>
        <taxon>Viruses incertae sedis</taxon>
        <taxon>Ampullaviridae</taxon>
        <taxon>Bottigliavirus</taxon>
        <taxon>Bottigliavirus krisuvikense</taxon>
        <taxon>Bottigliavirus ABV3</taxon>
    </lineage>
</organism>
<evidence type="ECO:0000256" key="1">
    <source>
        <dbReference type="SAM" id="Phobius"/>
    </source>
</evidence>
<reference evidence="2 3" key="1">
    <citation type="journal article" date="2015" name="Environ. Microbiol.">
        <title>Novel viral genomes identified from six metagenomes reveal wide distribution of archaeal viruses and high viral diversity in terrestrial hot springs.</title>
        <authorList>
            <person name="Gudbergsdottir S.R."/>
            <person name="Menzel P."/>
            <person name="Krogh A."/>
            <person name="Young M."/>
            <person name="Peng X."/>
        </authorList>
    </citation>
    <scope>NUCLEOTIDE SEQUENCE [LARGE SCALE GENOMIC DNA]</scope>
    <source>
        <strain evidence="2 3">ABV3</strain>
    </source>
</reference>
<keyword evidence="1" id="KW-1133">Transmembrane helix</keyword>
<sequence length="53" mass="6269">MDLNLLIVVGVIVGNELLLYIFDHLHNRKMAHKRFEKAIKIDNQIVEKNRKKV</sequence>
<feature type="transmembrane region" description="Helical" evidence="1">
    <location>
        <begin position="6"/>
        <end position="25"/>
    </location>
</feature>
<proteinExistence type="predicted"/>
<dbReference type="Proteomes" id="UP000202152">
    <property type="component" value="Segment"/>
</dbReference>
<dbReference type="RefSeq" id="YP_009197945.1">
    <property type="nucleotide sequence ID" value="NC_028787.1"/>
</dbReference>
<dbReference type="KEGG" id="vg:26625146"/>
<name>A0A0N7FYX9_9VIRU</name>
<accession>A0A0N7FYX9</accession>
<dbReference type="GeneID" id="26625146"/>
<keyword evidence="1" id="KW-0812">Transmembrane</keyword>
<keyword evidence="1" id="KW-0472">Membrane</keyword>
<dbReference type="EMBL" id="KP282674">
    <property type="protein sequence ID" value="ALG96868.1"/>
    <property type="molecule type" value="Genomic_DNA"/>
</dbReference>